<dbReference type="SUPFAM" id="SSF52058">
    <property type="entry name" value="L domain-like"/>
    <property type="match status" value="1"/>
</dbReference>
<gene>
    <name evidence="1" type="ORF">A8L45_11465</name>
</gene>
<evidence type="ECO:0008006" key="3">
    <source>
        <dbReference type="Google" id="ProtNLM"/>
    </source>
</evidence>
<organism evidence="1 2">
    <name type="scientific">Veronia pacifica</name>
    <dbReference type="NCBI Taxonomy" id="1080227"/>
    <lineage>
        <taxon>Bacteria</taxon>
        <taxon>Pseudomonadati</taxon>
        <taxon>Pseudomonadota</taxon>
        <taxon>Gammaproteobacteria</taxon>
        <taxon>Vibrionales</taxon>
        <taxon>Vibrionaceae</taxon>
        <taxon>Veronia</taxon>
    </lineage>
</organism>
<dbReference type="EMBL" id="LYBM01000019">
    <property type="protein sequence ID" value="ODA33057.1"/>
    <property type="molecule type" value="Genomic_DNA"/>
</dbReference>
<sequence>MKHHFGDFLDRDYWTVVSNRERYAYAIGDVPAGSKEITIVTIGSDDENWERIFTLPNLEELTLYEPTKEQLQSISKLTVLKRLRITHARPKDIDFISSLVNIEELVLEYVSGFSDLSPLQSLTKLRSLHMENLRRVKEFDGLAGIESLRYLRIDGTLDWKQPISDFNFLKGLPNLEVLSFGQIINKSSYPALLPVLALEKLKKIKLTWNMLAAEEYALMEVALPNVDGADWGPFTRFSYSSIPLPRDDVRAHLPEDVIKSNHPEVSISYKGERLINDPKEEWFEFTGKKAGRAKCNNSKSKEKCDEYSKKYQLMKEEAHKVISSIKQLSG</sequence>
<dbReference type="Gene3D" id="3.80.10.10">
    <property type="entry name" value="Ribonuclease Inhibitor"/>
    <property type="match status" value="1"/>
</dbReference>
<dbReference type="RefSeq" id="WP_068902364.1">
    <property type="nucleotide sequence ID" value="NZ_JBHUIF010000002.1"/>
</dbReference>
<dbReference type="OrthoDB" id="7053703at2"/>
<evidence type="ECO:0000313" key="2">
    <source>
        <dbReference type="Proteomes" id="UP000094936"/>
    </source>
</evidence>
<dbReference type="Proteomes" id="UP000094936">
    <property type="component" value="Unassembled WGS sequence"/>
</dbReference>
<accession>A0A1C3EIK0</accession>
<proteinExistence type="predicted"/>
<evidence type="ECO:0000313" key="1">
    <source>
        <dbReference type="EMBL" id="ODA33057.1"/>
    </source>
</evidence>
<dbReference type="InterPro" id="IPR032675">
    <property type="entry name" value="LRR_dom_sf"/>
</dbReference>
<keyword evidence="2" id="KW-1185">Reference proteome</keyword>
<dbReference type="AlphaFoldDB" id="A0A1C3EIK0"/>
<reference evidence="1 2" key="1">
    <citation type="submission" date="2016-05" db="EMBL/GenBank/DDBJ databases">
        <title>Genomic Taxonomy of the Vibrionaceae.</title>
        <authorList>
            <person name="Gomez-Gil B."/>
            <person name="Enciso-Ibarra J."/>
        </authorList>
    </citation>
    <scope>NUCLEOTIDE SEQUENCE [LARGE SCALE GENOMIC DNA]</scope>
    <source>
        <strain evidence="1 2">CAIM 1920</strain>
    </source>
</reference>
<name>A0A1C3EIK0_9GAMM</name>
<comment type="caution">
    <text evidence="1">The sequence shown here is derived from an EMBL/GenBank/DDBJ whole genome shotgun (WGS) entry which is preliminary data.</text>
</comment>
<protein>
    <recommendedName>
        <fullName evidence="3">Leucine-rich repeat domain-containing protein</fullName>
    </recommendedName>
</protein>